<dbReference type="PROSITE" id="PS52035">
    <property type="entry name" value="PEPTIDASE_M14"/>
    <property type="match status" value="1"/>
</dbReference>
<dbReference type="PANTHER" id="PTHR12756">
    <property type="entry name" value="CYTOSOLIC CARBOXYPEPTIDASE"/>
    <property type="match status" value="1"/>
</dbReference>
<sequence>MLDESSQSQQNNKVQQQQQKQLQLTNINNKQCEQKLIIGNGIQNYLKLLAKNGNNGQNQKKEIGQKLYGIFKYVVEKYVNFQREIVYQRFDNFQHSYIPHLNGVQLLSGIYVNIVKIMGKMQQQQIFQSDSNSPVKKEKLSVEQQIFKQFGCEEIMDAKKQELKQNKEQEFQIQNIFNILEMIEVQINQGQVNLVKENQLSQNLIFDSKFESGNLMLVQKVKSDSLFKSGQQPVVFSQKRENLGWTNQGFEIKYQKNEILKEEYIGYYYYSLSFKYECQESDDLIYFAHSFPYTYSRLNNYLDEVMEKYYEFNFIKRELLAKTLLMNNCDILTITNFEKNQQFLEDFQNKKLVDGLQKKDEKFVIFVIARQHPGETPCSYVMEGIIDFLVQQDNKMVDFLLENCIFKIIPMMNPDGVIHGNYRCNLAGQDMNRKWGGPDYNIEPTVYYAKEQLRQLSTHETLKIKLLLDLHGHSTKKGGFFYGNPERKSKNQKNKQSDKIQNFPLLCCQKDKAFSFKECEFKQQPGKENTLRETIFEDFEIEYVYTQETSFYGYQVQNGSEVISFTQQKLKDMGKAMMQALYQWIQDEQQGKSSIQNIDLNANNIGVNSNNNIQNLEKNTNQNSNNVGFVGNQGRVSYRRNSYGGQSSTNINKNNSLNNLRKNGGDKAEKENNIKQQKQKINRFSISQKQQNQLPKKSNFRQNNELSKDINQDKTQGLDDQQQIQNQNQLAQQKMFNGNNQEVDDWSQLQLKCGQQLRNKK</sequence>
<dbReference type="InParanoid" id="A0A0V0Q777"/>
<dbReference type="Gene3D" id="3.40.630.10">
    <property type="entry name" value="Zn peptidases"/>
    <property type="match status" value="1"/>
</dbReference>
<evidence type="ECO:0000313" key="7">
    <source>
        <dbReference type="Proteomes" id="UP000054937"/>
    </source>
</evidence>
<dbReference type="GO" id="GO:0006508">
    <property type="term" value="P:proteolysis"/>
    <property type="evidence" value="ECO:0007669"/>
    <property type="project" value="InterPro"/>
</dbReference>
<evidence type="ECO:0000256" key="3">
    <source>
        <dbReference type="PROSITE-ProRule" id="PRU01379"/>
    </source>
</evidence>
<evidence type="ECO:0000259" key="5">
    <source>
        <dbReference type="PROSITE" id="PS52035"/>
    </source>
</evidence>
<feature type="active site" description="Proton donor/acceptor" evidence="3">
    <location>
        <position position="548"/>
    </location>
</feature>
<evidence type="ECO:0000256" key="2">
    <source>
        <dbReference type="ARBA" id="ARBA00005988"/>
    </source>
</evidence>
<name>A0A0V0Q777_PSEPJ</name>
<feature type="domain" description="Peptidase M14" evidence="5">
    <location>
        <begin position="291"/>
        <end position="585"/>
    </location>
</feature>
<dbReference type="OrthoDB" id="10253041at2759"/>
<dbReference type="AlphaFoldDB" id="A0A0V0Q777"/>
<protein>
    <recommendedName>
        <fullName evidence="5">Peptidase M14 domain-containing protein</fullName>
    </recommendedName>
</protein>
<evidence type="ECO:0000313" key="6">
    <source>
        <dbReference type="EMBL" id="KRW98099.1"/>
    </source>
</evidence>
<comment type="similarity">
    <text evidence="2 3">Belongs to the peptidase M14 family.</text>
</comment>
<dbReference type="Proteomes" id="UP000054937">
    <property type="component" value="Unassembled WGS sequence"/>
</dbReference>
<dbReference type="GO" id="GO:0008270">
    <property type="term" value="F:zinc ion binding"/>
    <property type="evidence" value="ECO:0007669"/>
    <property type="project" value="InterPro"/>
</dbReference>
<dbReference type="Pfam" id="PF00246">
    <property type="entry name" value="Peptidase_M14"/>
    <property type="match status" value="1"/>
</dbReference>
<feature type="compositionally biased region" description="Low complexity" evidence="4">
    <location>
        <begin position="650"/>
        <end position="662"/>
    </location>
</feature>
<accession>A0A0V0Q777</accession>
<dbReference type="SUPFAM" id="SSF53187">
    <property type="entry name" value="Zn-dependent exopeptidases"/>
    <property type="match status" value="1"/>
</dbReference>
<comment type="cofactor">
    <cofactor evidence="1">
        <name>Zn(2+)</name>
        <dbReference type="ChEBI" id="CHEBI:29105"/>
    </cofactor>
</comment>
<dbReference type="EMBL" id="LDAU01000275">
    <property type="protein sequence ID" value="KRW98099.1"/>
    <property type="molecule type" value="Genomic_DNA"/>
</dbReference>
<comment type="caution">
    <text evidence="6">The sequence shown here is derived from an EMBL/GenBank/DDBJ whole genome shotgun (WGS) entry which is preliminary data.</text>
</comment>
<evidence type="ECO:0000256" key="1">
    <source>
        <dbReference type="ARBA" id="ARBA00001947"/>
    </source>
</evidence>
<dbReference type="PANTHER" id="PTHR12756:SF11">
    <property type="entry name" value="CYTOSOLIC CARBOXYPEPTIDASE 1"/>
    <property type="match status" value="1"/>
</dbReference>
<organism evidence="6 7">
    <name type="scientific">Pseudocohnilembus persalinus</name>
    <name type="common">Ciliate</name>
    <dbReference type="NCBI Taxonomy" id="266149"/>
    <lineage>
        <taxon>Eukaryota</taxon>
        <taxon>Sar</taxon>
        <taxon>Alveolata</taxon>
        <taxon>Ciliophora</taxon>
        <taxon>Intramacronucleata</taxon>
        <taxon>Oligohymenophorea</taxon>
        <taxon>Scuticociliatia</taxon>
        <taxon>Philasterida</taxon>
        <taxon>Pseudocohnilembidae</taxon>
        <taxon>Pseudocohnilembus</taxon>
    </lineage>
</organism>
<dbReference type="InterPro" id="IPR000834">
    <property type="entry name" value="Peptidase_M14"/>
</dbReference>
<feature type="compositionally biased region" description="Basic and acidic residues" evidence="4">
    <location>
        <begin position="663"/>
        <end position="673"/>
    </location>
</feature>
<feature type="compositionally biased region" description="Polar residues" evidence="4">
    <location>
        <begin position="639"/>
        <end position="649"/>
    </location>
</feature>
<reference evidence="6 7" key="1">
    <citation type="journal article" date="2015" name="Sci. Rep.">
        <title>Genome of the facultative scuticociliatosis pathogen Pseudocohnilembus persalinus provides insight into its virulence through horizontal gene transfer.</title>
        <authorList>
            <person name="Xiong J."/>
            <person name="Wang G."/>
            <person name="Cheng J."/>
            <person name="Tian M."/>
            <person name="Pan X."/>
            <person name="Warren A."/>
            <person name="Jiang C."/>
            <person name="Yuan D."/>
            <person name="Miao W."/>
        </authorList>
    </citation>
    <scope>NUCLEOTIDE SEQUENCE [LARGE SCALE GENOMIC DNA]</scope>
    <source>
        <strain evidence="6">36N120E</strain>
    </source>
</reference>
<evidence type="ECO:0000256" key="4">
    <source>
        <dbReference type="SAM" id="MobiDB-lite"/>
    </source>
</evidence>
<feature type="region of interest" description="Disordered" evidence="4">
    <location>
        <begin position="618"/>
        <end position="677"/>
    </location>
</feature>
<dbReference type="GO" id="GO:0004181">
    <property type="term" value="F:metallocarboxypeptidase activity"/>
    <property type="evidence" value="ECO:0007669"/>
    <property type="project" value="InterPro"/>
</dbReference>
<gene>
    <name evidence="6" type="ORF">PPERSA_05995</name>
</gene>
<keyword evidence="7" id="KW-1185">Reference proteome</keyword>
<feature type="compositionally biased region" description="Polar residues" evidence="4">
    <location>
        <begin position="618"/>
        <end position="627"/>
    </location>
</feature>
<proteinExistence type="inferred from homology"/>
<dbReference type="InterPro" id="IPR050821">
    <property type="entry name" value="Cytosolic_carboxypeptidase"/>
</dbReference>